<dbReference type="RefSeq" id="WP_171080785.1">
    <property type="nucleotide sequence ID" value="NZ_BNBU01000005.1"/>
</dbReference>
<organism evidence="1 2">
    <name type="scientific">Streptomyces morookaense</name>
    <name type="common">Streptoverticillium morookaense</name>
    <dbReference type="NCBI Taxonomy" id="1970"/>
    <lineage>
        <taxon>Bacteria</taxon>
        <taxon>Bacillati</taxon>
        <taxon>Actinomycetota</taxon>
        <taxon>Actinomycetes</taxon>
        <taxon>Kitasatosporales</taxon>
        <taxon>Streptomycetaceae</taxon>
        <taxon>Streptomyces</taxon>
    </lineage>
</organism>
<dbReference type="InterPro" id="IPR046300">
    <property type="entry name" value="DUF6415"/>
</dbReference>
<protein>
    <submittedName>
        <fullName evidence="1">Uncharacterized protein</fullName>
    </submittedName>
</protein>
<evidence type="ECO:0000313" key="2">
    <source>
        <dbReference type="Proteomes" id="UP000587462"/>
    </source>
</evidence>
<proteinExistence type="predicted"/>
<comment type="caution">
    <text evidence="1">The sequence shown here is derived from an EMBL/GenBank/DDBJ whole genome shotgun (WGS) entry which is preliminary data.</text>
</comment>
<gene>
    <name evidence="1" type="ORF">HG542_12865</name>
</gene>
<reference evidence="1 2" key="1">
    <citation type="submission" date="2020-04" db="EMBL/GenBank/DDBJ databases">
        <title>Draft Genome Sequence of Streptomyces morookaense DSM 40503, an 8-azaguanine-producing strain.</title>
        <authorList>
            <person name="Qi J."/>
            <person name="Gao J.-M."/>
        </authorList>
    </citation>
    <scope>NUCLEOTIDE SEQUENCE [LARGE SCALE GENOMIC DNA]</scope>
    <source>
        <strain evidence="1 2">DSM 40503</strain>
    </source>
</reference>
<evidence type="ECO:0000313" key="1">
    <source>
        <dbReference type="EMBL" id="NVK78559.1"/>
    </source>
</evidence>
<sequence>MTTRACAANPPFATEEITGTISRTLAALPCADTVEGLLSDLKGHINELLPVVEGKDWARCGQVTMVGLMTDVVRDKLTHEPAGVAARCVYAQELARVCRGLLGLALTEPGDEQRHQAAR</sequence>
<dbReference type="EMBL" id="JABBXF010000025">
    <property type="protein sequence ID" value="NVK78559.1"/>
    <property type="molecule type" value="Genomic_DNA"/>
</dbReference>
<dbReference type="Pfam" id="PF19979">
    <property type="entry name" value="DUF6415"/>
    <property type="match status" value="1"/>
</dbReference>
<dbReference type="AlphaFoldDB" id="A0A7Y7B3W0"/>
<accession>A0A7Y7B3W0</accession>
<keyword evidence="2" id="KW-1185">Reference proteome</keyword>
<dbReference type="Proteomes" id="UP000587462">
    <property type="component" value="Unassembled WGS sequence"/>
</dbReference>
<name>A0A7Y7B3W0_STRMO</name>